<name>A0A167RHL9_CALVF</name>
<dbReference type="OrthoDB" id="3363537at2759"/>
<dbReference type="Proteomes" id="UP000076738">
    <property type="component" value="Unassembled WGS sequence"/>
</dbReference>
<accession>A0A167RHL9</accession>
<organism evidence="1 2">
    <name type="scientific">Calocera viscosa (strain TUFC12733)</name>
    <dbReference type="NCBI Taxonomy" id="1330018"/>
    <lineage>
        <taxon>Eukaryota</taxon>
        <taxon>Fungi</taxon>
        <taxon>Dikarya</taxon>
        <taxon>Basidiomycota</taxon>
        <taxon>Agaricomycotina</taxon>
        <taxon>Dacrymycetes</taxon>
        <taxon>Dacrymycetales</taxon>
        <taxon>Dacrymycetaceae</taxon>
        <taxon>Calocera</taxon>
    </lineage>
</organism>
<evidence type="ECO:0000313" key="1">
    <source>
        <dbReference type="EMBL" id="KZP00916.1"/>
    </source>
</evidence>
<reference evidence="1 2" key="1">
    <citation type="journal article" date="2016" name="Mol. Biol. Evol.">
        <title>Comparative Genomics of Early-Diverging Mushroom-Forming Fungi Provides Insights into the Origins of Lignocellulose Decay Capabilities.</title>
        <authorList>
            <person name="Nagy L.G."/>
            <person name="Riley R."/>
            <person name="Tritt A."/>
            <person name="Adam C."/>
            <person name="Daum C."/>
            <person name="Floudas D."/>
            <person name="Sun H."/>
            <person name="Yadav J.S."/>
            <person name="Pangilinan J."/>
            <person name="Larsson K.H."/>
            <person name="Matsuura K."/>
            <person name="Barry K."/>
            <person name="Labutti K."/>
            <person name="Kuo R."/>
            <person name="Ohm R.A."/>
            <person name="Bhattacharya S.S."/>
            <person name="Shirouzu T."/>
            <person name="Yoshinaga Y."/>
            <person name="Martin F.M."/>
            <person name="Grigoriev I.V."/>
            <person name="Hibbett D.S."/>
        </authorList>
    </citation>
    <scope>NUCLEOTIDE SEQUENCE [LARGE SCALE GENOMIC DNA]</scope>
    <source>
        <strain evidence="1 2">TUFC12733</strain>
    </source>
</reference>
<proteinExistence type="predicted"/>
<dbReference type="Gene3D" id="3.80.10.10">
    <property type="entry name" value="Ribonuclease Inhibitor"/>
    <property type="match status" value="1"/>
</dbReference>
<evidence type="ECO:0000313" key="2">
    <source>
        <dbReference type="Proteomes" id="UP000076738"/>
    </source>
</evidence>
<sequence length="377" mass="43372">MAHTMLKTTLTTYGLAKRETTSFHSLISDAAALNLRHVLVLDLRYQEDAHSQAHAGRRSDAAFLLRRQRSARYAIFLDRIREVVRLDKRGIEDDIPAIDSLYFIGFSEDDPQRMELCQALHGLCPRVLQLDIGRDQTLDLGVFENLGTLENLIILNAASGRMSPQSSSVLGSVRMLILDCCFRIRDFPHFPGPVALRELEILWNDAMDTLCNLRSREHMLDRLESLKLTSRIARDLHVNQNGTFLKALQTIDSLRTLELVLAHSHIDEAHIDSKHRILEYLPRHLPPNLERFTFRNGPTSIPYADRWIHCIQDHDWLPQLREFGFFFLADPDRDYEQQGTANEDCLRDGEILEGGEKTARMVREAMAESRRDVRIKP</sequence>
<dbReference type="EMBL" id="KV417268">
    <property type="protein sequence ID" value="KZP00916.1"/>
    <property type="molecule type" value="Genomic_DNA"/>
</dbReference>
<dbReference type="InterPro" id="IPR032675">
    <property type="entry name" value="LRR_dom_sf"/>
</dbReference>
<dbReference type="AlphaFoldDB" id="A0A167RHL9"/>
<keyword evidence="2" id="KW-1185">Reference proteome</keyword>
<protein>
    <submittedName>
        <fullName evidence="1">Uncharacterized protein</fullName>
    </submittedName>
</protein>
<gene>
    <name evidence="1" type="ORF">CALVIDRAFT_217393</name>
</gene>
<dbReference type="SUPFAM" id="SSF52058">
    <property type="entry name" value="L domain-like"/>
    <property type="match status" value="1"/>
</dbReference>